<feature type="transmembrane region" description="Helical" evidence="3">
    <location>
        <begin position="40"/>
        <end position="56"/>
    </location>
</feature>
<organism evidence="4 5">
    <name type="scientific">Candidatus Enterocloster faecavium</name>
    <dbReference type="NCBI Taxonomy" id="2838560"/>
    <lineage>
        <taxon>Bacteria</taxon>
        <taxon>Bacillati</taxon>
        <taxon>Bacillota</taxon>
        <taxon>Clostridia</taxon>
        <taxon>Lachnospirales</taxon>
        <taxon>Lachnospiraceae</taxon>
        <taxon>Enterocloster</taxon>
    </lineage>
</organism>
<comment type="similarity">
    <text evidence="1 2">Belongs to the BioY family.</text>
</comment>
<dbReference type="GO" id="GO:0015225">
    <property type="term" value="F:biotin transmembrane transporter activity"/>
    <property type="evidence" value="ECO:0007669"/>
    <property type="project" value="UniProtKB-UniRule"/>
</dbReference>
<reference evidence="4" key="2">
    <citation type="submission" date="2021-04" db="EMBL/GenBank/DDBJ databases">
        <authorList>
            <person name="Gilroy R."/>
        </authorList>
    </citation>
    <scope>NUCLEOTIDE SEQUENCE</scope>
    <source>
        <strain evidence="4">CHK188-4685</strain>
    </source>
</reference>
<comment type="subcellular location">
    <subcellularLocation>
        <location evidence="2">Cell membrane</location>
        <topology evidence="2">Multi-pass membrane protein</topology>
    </subcellularLocation>
</comment>
<dbReference type="EMBL" id="DWYS01000109">
    <property type="protein sequence ID" value="HJB08003.1"/>
    <property type="molecule type" value="Genomic_DNA"/>
</dbReference>
<accession>A0A9D2RLQ5</accession>
<evidence type="ECO:0000256" key="1">
    <source>
        <dbReference type="ARBA" id="ARBA00010692"/>
    </source>
</evidence>
<feature type="transmembrane region" description="Helical" evidence="3">
    <location>
        <begin position="154"/>
        <end position="177"/>
    </location>
</feature>
<evidence type="ECO:0000313" key="4">
    <source>
        <dbReference type="EMBL" id="HJB08003.1"/>
    </source>
</evidence>
<evidence type="ECO:0000313" key="5">
    <source>
        <dbReference type="Proteomes" id="UP000886804"/>
    </source>
</evidence>
<keyword evidence="3" id="KW-1133">Transmembrane helix</keyword>
<sequence>MNNAIPVRRNSSTTDLVYTALGAVLIAVCSWISIPTTVPFTMQTFAVFFVLLTLGGKRGTLAVIVYVLLGAVGIPVFAQFASGIGVLLGSTGGYIVGFVFTGLIYWLAAGIFGKKRWVQIASLLLGTAVMYTFGTAWFLMVYARTGQAVGIGAALAWCVIPFIVPDLIKMALAFMIARRLGPVLKM</sequence>
<feature type="transmembrane region" description="Helical" evidence="3">
    <location>
        <begin position="16"/>
        <end position="34"/>
    </location>
</feature>
<keyword evidence="2" id="KW-1003">Cell membrane</keyword>
<dbReference type="Pfam" id="PF02632">
    <property type="entry name" value="BioY"/>
    <property type="match status" value="1"/>
</dbReference>
<feature type="transmembrane region" description="Helical" evidence="3">
    <location>
        <begin position="63"/>
        <end position="88"/>
    </location>
</feature>
<keyword evidence="3" id="KW-0812">Transmembrane</keyword>
<dbReference type="PANTHER" id="PTHR34295:SF1">
    <property type="entry name" value="BIOTIN TRANSPORTER BIOY"/>
    <property type="match status" value="1"/>
</dbReference>
<protein>
    <recommendedName>
        <fullName evidence="2">Biotin transporter</fullName>
    </recommendedName>
</protein>
<dbReference type="PIRSF" id="PIRSF016661">
    <property type="entry name" value="BioY"/>
    <property type="match status" value="1"/>
</dbReference>
<proteinExistence type="inferred from homology"/>
<dbReference type="Proteomes" id="UP000886804">
    <property type="component" value="Unassembled WGS sequence"/>
</dbReference>
<dbReference type="GO" id="GO:0005886">
    <property type="term" value="C:plasma membrane"/>
    <property type="evidence" value="ECO:0007669"/>
    <property type="project" value="UniProtKB-SubCell"/>
</dbReference>
<gene>
    <name evidence="4" type="ORF">H9716_09100</name>
</gene>
<evidence type="ECO:0000256" key="3">
    <source>
        <dbReference type="SAM" id="Phobius"/>
    </source>
</evidence>
<evidence type="ECO:0000256" key="2">
    <source>
        <dbReference type="PIRNR" id="PIRNR016661"/>
    </source>
</evidence>
<comment type="caution">
    <text evidence="4">The sequence shown here is derived from an EMBL/GenBank/DDBJ whole genome shotgun (WGS) entry which is preliminary data.</text>
</comment>
<feature type="transmembrane region" description="Helical" evidence="3">
    <location>
        <begin position="94"/>
        <end position="113"/>
    </location>
</feature>
<name>A0A9D2RLQ5_9FIRM</name>
<dbReference type="PANTHER" id="PTHR34295">
    <property type="entry name" value="BIOTIN TRANSPORTER BIOY"/>
    <property type="match status" value="1"/>
</dbReference>
<keyword evidence="2 3" id="KW-0472">Membrane</keyword>
<keyword evidence="2" id="KW-0813">Transport</keyword>
<dbReference type="Gene3D" id="1.10.1760.20">
    <property type="match status" value="1"/>
</dbReference>
<dbReference type="InterPro" id="IPR003784">
    <property type="entry name" value="BioY"/>
</dbReference>
<dbReference type="AlphaFoldDB" id="A0A9D2RLQ5"/>
<feature type="transmembrane region" description="Helical" evidence="3">
    <location>
        <begin position="120"/>
        <end position="142"/>
    </location>
</feature>
<reference evidence="4" key="1">
    <citation type="journal article" date="2021" name="PeerJ">
        <title>Extensive microbial diversity within the chicken gut microbiome revealed by metagenomics and culture.</title>
        <authorList>
            <person name="Gilroy R."/>
            <person name="Ravi A."/>
            <person name="Getino M."/>
            <person name="Pursley I."/>
            <person name="Horton D.L."/>
            <person name="Alikhan N.F."/>
            <person name="Baker D."/>
            <person name="Gharbi K."/>
            <person name="Hall N."/>
            <person name="Watson M."/>
            <person name="Adriaenssens E.M."/>
            <person name="Foster-Nyarko E."/>
            <person name="Jarju S."/>
            <person name="Secka A."/>
            <person name="Antonio M."/>
            <person name="Oren A."/>
            <person name="Chaudhuri R.R."/>
            <person name="La Ragione R."/>
            <person name="Hildebrand F."/>
            <person name="Pallen M.J."/>
        </authorList>
    </citation>
    <scope>NUCLEOTIDE SEQUENCE</scope>
    <source>
        <strain evidence="4">CHK188-4685</strain>
    </source>
</reference>